<dbReference type="Proteomes" id="UP001604336">
    <property type="component" value="Unassembled WGS sequence"/>
</dbReference>
<gene>
    <name evidence="6" type="ORF">Adt_23853</name>
</gene>
<dbReference type="InterPro" id="IPR036865">
    <property type="entry name" value="CRAL-TRIO_dom_sf"/>
</dbReference>
<dbReference type="AlphaFoldDB" id="A0ABD1SC15"/>
<evidence type="ECO:0000256" key="3">
    <source>
        <dbReference type="ARBA" id="ARBA00023004"/>
    </source>
</evidence>
<organism evidence="6 7">
    <name type="scientific">Abeliophyllum distichum</name>
    <dbReference type="NCBI Taxonomy" id="126358"/>
    <lineage>
        <taxon>Eukaryota</taxon>
        <taxon>Viridiplantae</taxon>
        <taxon>Streptophyta</taxon>
        <taxon>Embryophyta</taxon>
        <taxon>Tracheophyta</taxon>
        <taxon>Spermatophyta</taxon>
        <taxon>Magnoliopsida</taxon>
        <taxon>eudicotyledons</taxon>
        <taxon>Gunneridae</taxon>
        <taxon>Pentapetalae</taxon>
        <taxon>asterids</taxon>
        <taxon>lamiids</taxon>
        <taxon>Lamiales</taxon>
        <taxon>Oleaceae</taxon>
        <taxon>Forsythieae</taxon>
        <taxon>Abeliophyllum</taxon>
    </lineage>
</organism>
<sequence length="291" mass="33650">MGNRIVCTLGPYIGNSVDDKKTRLGSFKKKAIDASSKFRQSLTRRRRSNKVMSVVFEDEHDAEEVKSVDALRQALILEELLPAKNDDYRMMLSTMSRTFVDKFQLLHCSQKKRKKHIDQSTTILDVQGVGLKSFNKTARELVQHLQKVITISSYVLPDSQCILAKLPKREPNDLCPYLLAIWTQGNLNKDQPLSCHDPWRRFSLWNTTVNEVFADDESSDVPIKVSWTYLLDLRRTTLFCGTTISAIFKGMKHKEVEKCFWTGFICLRGFDRETREPKLLHSRFHHPVTNL</sequence>
<keyword evidence="7" id="KW-1185">Reference proteome</keyword>
<proteinExistence type="predicted"/>
<dbReference type="EMBL" id="JBFOLK010000007">
    <property type="protein sequence ID" value="KAL2498303.1"/>
    <property type="molecule type" value="Genomic_DNA"/>
</dbReference>
<keyword evidence="2" id="KW-0479">Metal-binding</keyword>
<dbReference type="GO" id="GO:0046872">
    <property type="term" value="F:metal ion binding"/>
    <property type="evidence" value="ECO:0007669"/>
    <property type="project" value="UniProtKB-KW"/>
</dbReference>
<reference evidence="7" key="1">
    <citation type="submission" date="2024-07" db="EMBL/GenBank/DDBJ databases">
        <title>Two chromosome-level genome assemblies of Korean endemic species Abeliophyllum distichum and Forsythia ovata (Oleaceae).</title>
        <authorList>
            <person name="Jang H."/>
        </authorList>
    </citation>
    <scope>NUCLEOTIDE SEQUENCE [LARGE SCALE GENOMIC DNA]</scope>
</reference>
<keyword evidence="3" id="KW-0408">Iron</keyword>
<dbReference type="GO" id="GO:0051536">
    <property type="term" value="F:iron-sulfur cluster binding"/>
    <property type="evidence" value="ECO:0007669"/>
    <property type="project" value="UniProtKB-KW"/>
</dbReference>
<keyword evidence="4" id="KW-0411">Iron-sulfur</keyword>
<dbReference type="PANTHER" id="PTHR46213">
    <property type="entry name" value="TRANSCRIPTIONAL ACTIVATOR DEMETER"/>
    <property type="match status" value="1"/>
</dbReference>
<comment type="cofactor">
    <cofactor evidence="1">
        <name>[4Fe-4S] cluster</name>
        <dbReference type="ChEBI" id="CHEBI:49883"/>
    </cofactor>
</comment>
<feature type="domain" description="Demeter RRM-fold" evidence="5">
    <location>
        <begin position="208"/>
        <end position="286"/>
    </location>
</feature>
<accession>A0ABD1SC15</accession>
<protein>
    <submittedName>
        <fullName evidence="6">RRM DME domain-containing protein</fullName>
    </submittedName>
</protein>
<dbReference type="Gene3D" id="3.40.525.10">
    <property type="entry name" value="CRAL-TRIO lipid binding domain"/>
    <property type="match status" value="1"/>
</dbReference>
<evidence type="ECO:0000313" key="7">
    <source>
        <dbReference type="Proteomes" id="UP001604336"/>
    </source>
</evidence>
<dbReference type="InterPro" id="IPR044811">
    <property type="entry name" value="DME/ROS1"/>
</dbReference>
<evidence type="ECO:0000256" key="2">
    <source>
        <dbReference type="ARBA" id="ARBA00022723"/>
    </source>
</evidence>
<evidence type="ECO:0000256" key="4">
    <source>
        <dbReference type="ARBA" id="ARBA00023014"/>
    </source>
</evidence>
<evidence type="ECO:0000256" key="1">
    <source>
        <dbReference type="ARBA" id="ARBA00001966"/>
    </source>
</evidence>
<evidence type="ECO:0000313" key="6">
    <source>
        <dbReference type="EMBL" id="KAL2498303.1"/>
    </source>
</evidence>
<comment type="caution">
    <text evidence="6">The sequence shown here is derived from an EMBL/GenBank/DDBJ whole genome shotgun (WGS) entry which is preliminary data.</text>
</comment>
<evidence type="ECO:0000259" key="5">
    <source>
        <dbReference type="Pfam" id="PF15628"/>
    </source>
</evidence>
<dbReference type="Pfam" id="PF15628">
    <property type="entry name" value="RRM_DME"/>
    <property type="match status" value="1"/>
</dbReference>
<dbReference type="PANTHER" id="PTHR46213:SF13">
    <property type="entry name" value="DEMETER-LIKE PROTEIN 2-RELATED"/>
    <property type="match status" value="1"/>
</dbReference>
<name>A0ABD1SC15_9LAMI</name>
<dbReference type="InterPro" id="IPR028925">
    <property type="entry name" value="RRM_DME"/>
</dbReference>